<dbReference type="AlphaFoldDB" id="A0A653UTR4"/>
<name>A0A653UTR4_BACMY</name>
<protein>
    <submittedName>
        <fullName evidence="1">Uncharacterized protein</fullName>
    </submittedName>
</protein>
<evidence type="ECO:0000313" key="1">
    <source>
        <dbReference type="EMBL" id="VXB97134.1"/>
    </source>
</evidence>
<dbReference type="EMBL" id="CABWMC010000008">
    <property type="protein sequence ID" value="VXB97134.1"/>
    <property type="molecule type" value="Genomic_DNA"/>
</dbReference>
<evidence type="ECO:0000313" key="2">
    <source>
        <dbReference type="Proteomes" id="UP000437562"/>
    </source>
</evidence>
<gene>
    <name evidence="1" type="ORF">BACI71_160084</name>
</gene>
<proteinExistence type="predicted"/>
<reference evidence="1 2" key="1">
    <citation type="submission" date="2019-10" db="EMBL/GenBank/DDBJ databases">
        <authorList>
            <person name="Karimi E."/>
        </authorList>
    </citation>
    <scope>NUCLEOTIDE SEQUENCE [LARGE SCALE GENOMIC DNA]</scope>
    <source>
        <strain evidence="1">Bacillus sp. 71</strain>
    </source>
</reference>
<organism evidence="1 2">
    <name type="scientific">Bacillus mycoides</name>
    <dbReference type="NCBI Taxonomy" id="1405"/>
    <lineage>
        <taxon>Bacteria</taxon>
        <taxon>Bacillati</taxon>
        <taxon>Bacillota</taxon>
        <taxon>Bacilli</taxon>
        <taxon>Bacillales</taxon>
        <taxon>Bacillaceae</taxon>
        <taxon>Bacillus</taxon>
        <taxon>Bacillus cereus group</taxon>
    </lineage>
</organism>
<accession>A0A653UTR4</accession>
<dbReference type="Proteomes" id="UP000437562">
    <property type="component" value="Unassembled WGS sequence"/>
</dbReference>
<sequence>MLTTGACLFYGIDMYNNTKKSYRKIYRKSDKNRAYSEGFLLISTGIVMARFCV</sequence>